<protein>
    <submittedName>
        <fullName evidence="1">Uncharacterized protein</fullName>
    </submittedName>
</protein>
<gene>
    <name evidence="1" type="ORF">CTEN210_10748</name>
</gene>
<dbReference type="EMBL" id="BLLK01000047">
    <property type="protein sequence ID" value="GFH54272.1"/>
    <property type="molecule type" value="Genomic_DNA"/>
</dbReference>
<comment type="caution">
    <text evidence="1">The sequence shown here is derived from an EMBL/GenBank/DDBJ whole genome shotgun (WGS) entry which is preliminary data.</text>
</comment>
<sequence>MVQKSSVQLKKNTRRAILNTATGAVLSSSFAPFSIPAEAADVPDKVTQAVKVTAVAHTFITSTSNKASVKPIRENDATRFFTNARILHLFYSGDEEKAYATTKEILDLTVKRKSGEGAGVTPGNVHFLLDDATADFYSDIPGLSIYKGSLKDAIKTLPPNDVVIIPPIKSKDTVANGMLIEKSANENGLQVGGSKSGGVISCLINGPRDPDPIVVIDGAYSTSTILWYGV</sequence>
<evidence type="ECO:0000313" key="2">
    <source>
        <dbReference type="Proteomes" id="UP001054902"/>
    </source>
</evidence>
<name>A0AAD3H887_9STRA</name>
<dbReference type="Proteomes" id="UP001054902">
    <property type="component" value="Unassembled WGS sequence"/>
</dbReference>
<dbReference type="AlphaFoldDB" id="A0AAD3H887"/>
<keyword evidence="2" id="KW-1185">Reference proteome</keyword>
<reference evidence="1 2" key="1">
    <citation type="journal article" date="2021" name="Sci. Rep.">
        <title>The genome of the diatom Chaetoceros tenuissimus carries an ancient integrated fragment of an extant virus.</title>
        <authorList>
            <person name="Hongo Y."/>
            <person name="Kimura K."/>
            <person name="Takaki Y."/>
            <person name="Yoshida Y."/>
            <person name="Baba S."/>
            <person name="Kobayashi G."/>
            <person name="Nagasaki K."/>
            <person name="Hano T."/>
            <person name="Tomaru Y."/>
        </authorList>
    </citation>
    <scope>NUCLEOTIDE SEQUENCE [LARGE SCALE GENOMIC DNA]</scope>
    <source>
        <strain evidence="1 2">NIES-3715</strain>
    </source>
</reference>
<organism evidence="1 2">
    <name type="scientific">Chaetoceros tenuissimus</name>
    <dbReference type="NCBI Taxonomy" id="426638"/>
    <lineage>
        <taxon>Eukaryota</taxon>
        <taxon>Sar</taxon>
        <taxon>Stramenopiles</taxon>
        <taxon>Ochrophyta</taxon>
        <taxon>Bacillariophyta</taxon>
        <taxon>Coscinodiscophyceae</taxon>
        <taxon>Chaetocerotophycidae</taxon>
        <taxon>Chaetocerotales</taxon>
        <taxon>Chaetocerotaceae</taxon>
        <taxon>Chaetoceros</taxon>
    </lineage>
</organism>
<evidence type="ECO:0000313" key="1">
    <source>
        <dbReference type="EMBL" id="GFH54272.1"/>
    </source>
</evidence>
<accession>A0AAD3H887</accession>
<proteinExistence type="predicted"/>